<sequence length="37" mass="4265">MFPFTVVVCVPPQMGRYIFLKQGLTLLFTKDVNKIYG</sequence>
<dbReference type="AlphaFoldDB" id="A0A4V6PZW1"/>
<proteinExistence type="predicted"/>
<comment type="caution">
    <text evidence="1">The sequence shown here is derived from an EMBL/GenBank/DDBJ whole genome shotgun (WGS) entry which is preliminary data.</text>
</comment>
<accession>A0A4V6PZW1</accession>
<evidence type="ECO:0000313" key="1">
    <source>
        <dbReference type="EMBL" id="TDS08903.1"/>
    </source>
</evidence>
<reference evidence="1 2" key="1">
    <citation type="submission" date="2019-03" db="EMBL/GenBank/DDBJ databases">
        <title>Genomic Encyclopedia of Type Strains, Phase III (KMG-III): the genomes of soil and plant-associated and newly described type strains.</title>
        <authorList>
            <person name="Whitman W."/>
        </authorList>
    </citation>
    <scope>NUCLEOTIDE SEQUENCE [LARGE SCALE GENOMIC DNA]</scope>
    <source>
        <strain evidence="1 2">CGMCC 1.12801</strain>
    </source>
</reference>
<gene>
    <name evidence="1" type="ORF">B0I21_11132</name>
</gene>
<organism evidence="1 2">
    <name type="scientific">Sphingobacterium paludis</name>
    <dbReference type="NCBI Taxonomy" id="1476465"/>
    <lineage>
        <taxon>Bacteria</taxon>
        <taxon>Pseudomonadati</taxon>
        <taxon>Bacteroidota</taxon>
        <taxon>Sphingobacteriia</taxon>
        <taxon>Sphingobacteriales</taxon>
        <taxon>Sphingobacteriaceae</taxon>
        <taxon>Sphingobacterium</taxon>
    </lineage>
</organism>
<dbReference type="EMBL" id="SNZV01000011">
    <property type="protein sequence ID" value="TDS08903.1"/>
    <property type="molecule type" value="Genomic_DNA"/>
</dbReference>
<keyword evidence="2" id="KW-1185">Reference proteome</keyword>
<name>A0A4V6PZW1_9SPHI</name>
<dbReference type="Proteomes" id="UP000294752">
    <property type="component" value="Unassembled WGS sequence"/>
</dbReference>
<protein>
    <submittedName>
        <fullName evidence="1">Uncharacterized protein</fullName>
    </submittedName>
</protein>
<evidence type="ECO:0000313" key="2">
    <source>
        <dbReference type="Proteomes" id="UP000294752"/>
    </source>
</evidence>